<evidence type="ECO:0000313" key="3">
    <source>
        <dbReference type="Proteomes" id="UP000273022"/>
    </source>
</evidence>
<dbReference type="RefSeq" id="WP_121854518.1">
    <property type="nucleotide sequence ID" value="NZ_CP037952.1"/>
</dbReference>
<proteinExistence type="predicted"/>
<dbReference type="NCBIfam" id="NF046061">
    <property type="entry name" value="NagX_SO_3504"/>
    <property type="match status" value="1"/>
</dbReference>
<dbReference type="PANTHER" id="PTHR31061:SF24">
    <property type="entry name" value="LD22376P"/>
    <property type="match status" value="1"/>
</dbReference>
<feature type="transmembrane region" description="Helical" evidence="1">
    <location>
        <begin position="160"/>
        <end position="180"/>
    </location>
</feature>
<evidence type="ECO:0000256" key="1">
    <source>
        <dbReference type="SAM" id="Phobius"/>
    </source>
</evidence>
<dbReference type="OrthoDB" id="9788724at2"/>
<keyword evidence="1" id="KW-0812">Transmembrane</keyword>
<gene>
    <name evidence="2" type="ORF">D5R81_15405</name>
</gene>
<feature type="transmembrane region" description="Helical" evidence="1">
    <location>
        <begin position="276"/>
        <end position="296"/>
    </location>
</feature>
<keyword evidence="1" id="KW-1133">Transmembrane helix</keyword>
<feature type="transmembrane region" description="Helical" evidence="1">
    <location>
        <begin position="133"/>
        <end position="153"/>
    </location>
</feature>
<dbReference type="PANTHER" id="PTHR31061">
    <property type="entry name" value="LD22376P"/>
    <property type="match status" value="1"/>
</dbReference>
<reference evidence="2 3" key="1">
    <citation type="submission" date="2018-09" db="EMBL/GenBank/DDBJ databases">
        <title>Phylogeny of the Shewanellaceae, and recommendation for two new genera, Pseudoshewanella and Parashewanella.</title>
        <authorList>
            <person name="Wang G."/>
        </authorList>
    </citation>
    <scope>NUCLEOTIDE SEQUENCE [LARGE SCALE GENOMIC DNA]</scope>
    <source>
        <strain evidence="2 3">KCTC 22492</strain>
    </source>
</reference>
<dbReference type="EMBL" id="QYYH01000114">
    <property type="protein sequence ID" value="RJY07631.1"/>
    <property type="molecule type" value="Genomic_DNA"/>
</dbReference>
<feature type="transmembrane region" description="Helical" evidence="1">
    <location>
        <begin position="349"/>
        <end position="371"/>
    </location>
</feature>
<feature type="transmembrane region" description="Helical" evidence="1">
    <location>
        <begin position="103"/>
        <end position="121"/>
    </location>
</feature>
<accession>A0A3A6TFE0</accession>
<name>A0A3A6TFE0_9GAMM</name>
<feature type="transmembrane region" description="Helical" evidence="1">
    <location>
        <begin position="217"/>
        <end position="238"/>
    </location>
</feature>
<protein>
    <submittedName>
        <fullName evidence="2">DUF5009 domain-containing protein</fullName>
    </submittedName>
</protein>
<comment type="caution">
    <text evidence="2">The sequence shown here is derived from an EMBL/GenBank/DDBJ whole genome shotgun (WGS) entry which is preliminary data.</text>
</comment>
<organism evidence="2 3">
    <name type="scientific">Parashewanella spongiae</name>
    <dbReference type="NCBI Taxonomy" id="342950"/>
    <lineage>
        <taxon>Bacteria</taxon>
        <taxon>Pseudomonadati</taxon>
        <taxon>Pseudomonadota</taxon>
        <taxon>Gammaproteobacteria</taxon>
        <taxon>Alteromonadales</taxon>
        <taxon>Shewanellaceae</taxon>
        <taxon>Parashewanella</taxon>
    </lineage>
</organism>
<feature type="transmembrane region" description="Helical" evidence="1">
    <location>
        <begin position="63"/>
        <end position="83"/>
    </location>
</feature>
<keyword evidence="3" id="KW-1185">Reference proteome</keyword>
<dbReference type="Proteomes" id="UP000273022">
    <property type="component" value="Unassembled WGS sequence"/>
</dbReference>
<dbReference type="AlphaFoldDB" id="A0A3A6TFE0"/>
<sequence>MTNQHTESLKSNSRLLSLDALRGFDMFWIIGGEFLFSAFFVFSGWSGWLWFDDQMKHSQGHGFTAYDLIFPLFIFLSGITLGLSAKCITDLDFKARLPTYRKAVFRLFLLLSFGVLYNHGWGTGLPAAEDIRYASVLGRIAFAWFFAFLLVYHTQLRTQIFWVIGILVGYSSLQLCAPLMNSELSQFDPETSINAWIDSHFLPGQIYQQKSYDPEGLLSTLPAICNALFGFFVGQYLIRMAANSKIKVAIVLTLIGVVILGLGWLIDMVIPVNKDLWTSSFVLVSVGWSVLIFSLFYMLVDVLGFKKLVFPFVVIGCNAIIVYLASSLINWKYTSNSLFGQLITNTAPYAQPLMATVTLLLVQWLVLWWLYQRKIFIRT</sequence>
<evidence type="ECO:0000313" key="2">
    <source>
        <dbReference type="EMBL" id="RJY07631.1"/>
    </source>
</evidence>
<feature type="transmembrane region" description="Helical" evidence="1">
    <location>
        <begin position="250"/>
        <end position="270"/>
    </location>
</feature>
<keyword evidence="1" id="KW-0472">Membrane</keyword>
<feature type="transmembrane region" description="Helical" evidence="1">
    <location>
        <begin position="308"/>
        <end position="329"/>
    </location>
</feature>
<feature type="transmembrane region" description="Helical" evidence="1">
    <location>
        <begin position="26"/>
        <end position="51"/>
    </location>
</feature>